<dbReference type="AlphaFoldDB" id="A0A127PST6"/>
<proteinExistence type="predicted"/>
<sequence length="38" mass="4221">MLTATENGDPAEHQLPNCQAGLDVEKKPIDARMGRRRT</sequence>
<evidence type="ECO:0000313" key="2">
    <source>
        <dbReference type="EMBL" id="AMP10697.1"/>
    </source>
</evidence>
<keyword evidence="3" id="KW-1185">Reference proteome</keyword>
<evidence type="ECO:0000313" key="3">
    <source>
        <dbReference type="Proteomes" id="UP000071778"/>
    </source>
</evidence>
<evidence type="ECO:0000256" key="1">
    <source>
        <dbReference type="SAM" id="MobiDB-lite"/>
    </source>
</evidence>
<gene>
    <name evidence="2" type="ORF">CAter282_2976</name>
</gene>
<reference evidence="2 3" key="1">
    <citation type="submission" date="2015-11" db="EMBL/GenBank/DDBJ databases">
        <title>Exploring the genomic traits of fungus-feeding bacterial genus Collimonas.</title>
        <authorList>
            <person name="Song C."/>
            <person name="Schmidt R."/>
            <person name="de Jager V."/>
            <person name="Krzyzanowska D."/>
            <person name="Jongedijk E."/>
            <person name="Cankar K."/>
            <person name="Beekwilder J."/>
            <person name="van Veen A."/>
            <person name="de Boer W."/>
            <person name="van Veen J.A."/>
            <person name="Garbeva P."/>
        </authorList>
    </citation>
    <scope>NUCLEOTIDE SEQUENCE [LARGE SCALE GENOMIC DNA]</scope>
    <source>
        <strain evidence="2 3">Ter282</strain>
    </source>
</reference>
<feature type="region of interest" description="Disordered" evidence="1">
    <location>
        <begin position="1"/>
        <end position="38"/>
    </location>
</feature>
<organism evidence="2 3">
    <name type="scientific">Collimonas arenae</name>
    <dbReference type="NCBI Taxonomy" id="279058"/>
    <lineage>
        <taxon>Bacteria</taxon>
        <taxon>Pseudomonadati</taxon>
        <taxon>Pseudomonadota</taxon>
        <taxon>Betaproteobacteria</taxon>
        <taxon>Burkholderiales</taxon>
        <taxon>Oxalobacteraceae</taxon>
        <taxon>Collimonas</taxon>
    </lineage>
</organism>
<accession>A0A127PST6</accession>
<name>A0A127PST6_9BURK</name>
<dbReference type="Proteomes" id="UP000071778">
    <property type="component" value="Chromosome"/>
</dbReference>
<dbReference type="EMBL" id="CP013235">
    <property type="protein sequence ID" value="AMP10697.1"/>
    <property type="molecule type" value="Genomic_DNA"/>
</dbReference>
<protein>
    <submittedName>
        <fullName evidence="2">Uncharacterized protein</fullName>
    </submittedName>
</protein>
<feature type="compositionally biased region" description="Basic and acidic residues" evidence="1">
    <location>
        <begin position="23"/>
        <end position="38"/>
    </location>
</feature>